<accession>A0A0N5CJD2</accession>
<keyword evidence="4" id="KW-0853">WD repeat</keyword>
<keyword evidence="6 7" id="KW-0648">Protein biosynthesis</keyword>
<comment type="similarity">
    <text evidence="7">Belongs to the eIF-3 subunit B family.</text>
</comment>
<dbReference type="STRING" id="103827.A0A0N5CJD2"/>
<dbReference type="InterPro" id="IPR011400">
    <property type="entry name" value="EIF3B"/>
</dbReference>
<dbReference type="OrthoDB" id="10250414at2759"/>
<evidence type="ECO:0000256" key="5">
    <source>
        <dbReference type="ARBA" id="ARBA00022884"/>
    </source>
</evidence>
<dbReference type="Gene3D" id="2.130.10.10">
    <property type="entry name" value="YVTN repeat-like/Quinoprotein amine dehydrogenase"/>
    <property type="match status" value="1"/>
</dbReference>
<evidence type="ECO:0000256" key="7">
    <source>
        <dbReference type="PIRNR" id="PIRNR036424"/>
    </source>
</evidence>
<dbReference type="InterPro" id="IPR012677">
    <property type="entry name" value="Nucleotide-bd_a/b_plait_sf"/>
</dbReference>
<dbReference type="Proteomes" id="UP000276776">
    <property type="component" value="Unassembled WGS sequence"/>
</dbReference>
<reference evidence="11" key="1">
    <citation type="submission" date="2017-02" db="UniProtKB">
        <authorList>
            <consortium name="WormBaseParasite"/>
        </authorList>
    </citation>
    <scope>IDENTIFICATION</scope>
</reference>
<evidence type="ECO:0000313" key="10">
    <source>
        <dbReference type="Proteomes" id="UP000276776"/>
    </source>
</evidence>
<feature type="domain" description="Translation initiation factor beta propellor-like" evidence="8">
    <location>
        <begin position="494"/>
        <end position="594"/>
    </location>
</feature>
<protein>
    <recommendedName>
        <fullName evidence="7">Eukaryotic translation initiation factor 3 subunit B</fullName>
        <shortName evidence="7">eIF3b</shortName>
    </recommendedName>
</protein>
<dbReference type="PANTHER" id="PTHR14068">
    <property type="entry name" value="EUKARYOTIC TRANSLATION INITIATION FACTOR 3 EIF3 -RELATED"/>
    <property type="match status" value="1"/>
</dbReference>
<dbReference type="EMBL" id="UYYF01000008">
    <property type="protein sequence ID" value="VDM94977.1"/>
    <property type="molecule type" value="Genomic_DNA"/>
</dbReference>
<dbReference type="OMA" id="LWGGPQF"/>
<dbReference type="PIRSF" id="PIRSF036424">
    <property type="entry name" value="eIF3b"/>
    <property type="match status" value="1"/>
</dbReference>
<dbReference type="PANTHER" id="PTHR14068:SF0">
    <property type="entry name" value="EUKARYOTIC TRANSLATION INITIATION FACTOR 3 SUBUNIT B"/>
    <property type="match status" value="1"/>
</dbReference>
<comment type="function">
    <text evidence="7">Component of the eukaryotic translation initiation factor 3 (eIF-3) complex, which is involved in protein synthesis and, together with other initiation factors, stimulates binding of mRNA and methionyl-tRNAi to the 40S ribosome.</text>
</comment>
<proteinExistence type="inferred from homology"/>
<evidence type="ECO:0000256" key="4">
    <source>
        <dbReference type="ARBA" id="ARBA00022574"/>
    </source>
</evidence>
<organism evidence="11">
    <name type="scientific">Thelazia callipaeda</name>
    <name type="common">Oriental eyeworm</name>
    <name type="synonym">Parasitic nematode</name>
    <dbReference type="NCBI Taxonomy" id="103827"/>
    <lineage>
        <taxon>Eukaryota</taxon>
        <taxon>Metazoa</taxon>
        <taxon>Ecdysozoa</taxon>
        <taxon>Nematoda</taxon>
        <taxon>Chromadorea</taxon>
        <taxon>Rhabditida</taxon>
        <taxon>Spirurina</taxon>
        <taxon>Spiruromorpha</taxon>
        <taxon>Thelazioidea</taxon>
        <taxon>Thelaziidae</taxon>
        <taxon>Thelazia</taxon>
    </lineage>
</organism>
<dbReference type="GO" id="GO:0003723">
    <property type="term" value="F:RNA binding"/>
    <property type="evidence" value="ECO:0007669"/>
    <property type="project" value="UniProtKB-KW"/>
</dbReference>
<dbReference type="GO" id="GO:0031369">
    <property type="term" value="F:translation initiation factor binding"/>
    <property type="evidence" value="ECO:0007669"/>
    <property type="project" value="InterPro"/>
</dbReference>
<comment type="subcellular location">
    <subcellularLocation>
        <location evidence="1 7">Cytoplasm</location>
    </subcellularLocation>
</comment>
<dbReference type="GO" id="GO:0003743">
    <property type="term" value="F:translation initiation factor activity"/>
    <property type="evidence" value="ECO:0007669"/>
    <property type="project" value="UniProtKB-KW"/>
</dbReference>
<dbReference type="AlphaFoldDB" id="A0A0N5CJD2"/>
<keyword evidence="5 7" id="KW-0694">RNA-binding</keyword>
<dbReference type="SUPFAM" id="SSF54928">
    <property type="entry name" value="RNA-binding domain, RBD"/>
    <property type="match status" value="1"/>
</dbReference>
<evidence type="ECO:0000313" key="11">
    <source>
        <dbReference type="WBParaSite" id="TCLT_0000013201-mRNA-1"/>
    </source>
</evidence>
<evidence type="ECO:0000256" key="3">
    <source>
        <dbReference type="ARBA" id="ARBA00022540"/>
    </source>
</evidence>
<dbReference type="WBParaSite" id="TCLT_0000013201-mRNA-1">
    <property type="protein sequence ID" value="TCLT_0000013201-mRNA-1"/>
    <property type="gene ID" value="TCLT_0000013201"/>
</dbReference>
<dbReference type="InterPro" id="IPR034363">
    <property type="entry name" value="eIF3B_RRM"/>
</dbReference>
<name>A0A0N5CJD2_THECL</name>
<evidence type="ECO:0000259" key="8">
    <source>
        <dbReference type="Pfam" id="PF08662"/>
    </source>
</evidence>
<gene>
    <name evidence="9" type="ORF">TCLT_LOCUS133</name>
</gene>
<evidence type="ECO:0000256" key="6">
    <source>
        <dbReference type="ARBA" id="ARBA00022917"/>
    </source>
</evidence>
<dbReference type="InterPro" id="IPR015943">
    <property type="entry name" value="WD40/YVTN_repeat-like_dom_sf"/>
</dbReference>
<keyword evidence="2 7" id="KW-0963">Cytoplasm</keyword>
<evidence type="ECO:0000256" key="1">
    <source>
        <dbReference type="ARBA" id="ARBA00004496"/>
    </source>
</evidence>
<evidence type="ECO:0000256" key="2">
    <source>
        <dbReference type="ARBA" id="ARBA00022490"/>
    </source>
</evidence>
<keyword evidence="10" id="KW-1185">Reference proteome</keyword>
<dbReference type="InterPro" id="IPR013979">
    <property type="entry name" value="TIF_beta_prop-like"/>
</dbReference>
<dbReference type="Gene3D" id="3.30.70.330">
    <property type="match status" value="1"/>
</dbReference>
<dbReference type="CDD" id="cd12278">
    <property type="entry name" value="RRM_eIF3B"/>
    <property type="match status" value="1"/>
</dbReference>
<dbReference type="InterPro" id="IPR035979">
    <property type="entry name" value="RBD_domain_sf"/>
</dbReference>
<comment type="subunit">
    <text evidence="7">Component of the eukaryotic translation initiation factor 3 (eIF-3) complex.</text>
</comment>
<keyword evidence="3 7" id="KW-0396">Initiation factor</keyword>
<evidence type="ECO:0000313" key="9">
    <source>
        <dbReference type="EMBL" id="VDM94977.1"/>
    </source>
</evidence>
<reference evidence="9 10" key="2">
    <citation type="submission" date="2018-11" db="EMBL/GenBank/DDBJ databases">
        <authorList>
            <consortium name="Pathogen Informatics"/>
        </authorList>
    </citation>
    <scope>NUCLEOTIDE SEQUENCE [LARGE SCALE GENOMIC DNA]</scope>
</reference>
<dbReference type="Pfam" id="PF08662">
    <property type="entry name" value="eIF2A"/>
    <property type="match status" value="1"/>
</dbReference>
<dbReference type="SUPFAM" id="SSF82171">
    <property type="entry name" value="DPP6 N-terminal domain-like"/>
    <property type="match status" value="1"/>
</dbReference>
<sequence>MVIVDSALDENGEEPSFSDSEYGFQETATDEDLVGDILRKKPSLNEYDHCCVIISGIPIVGENRISKLKSVLGKIFGRIHKEFKDFYPVDEAGCTKGYCFLEYPSSEVAENATAILHGYLLDKSHTFSANLFNDLNKFEEPDSNWKPPEKRPYNYIGDLWSWLQNDKCYDQFAVHYERDAQNSKYGSASPFVAVYEYRKGQDPISITERHFWTETVFKWSPSGTFFVSVHRMGIALWAGSNFERFARYSHENVVMLDFSPCERFLVTYSLPENRWADDTNSLRIFDTMTGEMRRGFSLLTHDGSNEIPCWPYFQWSADARTLRPGEIYLTCPEANGYVACPKPGGNGINVYETKNFTLLDKKHITIESLRTFRWSPTRHIIAYYVEERTSKNAPAEIGLMEIPSKKKLRAQRIFSVSEAELFWNKSGDLLAVHTERYQKKNIKTSANGIIEEIKYTNPTSHIEIFDARGKDISHKSTPLLYHLDTNKHVPQLLSKFEPVERFSDVLWAPAGGWLVIFSAGTTSGNIMFIDSNGNRPTRTSLVEYPGFNKGSWDPTGRYFTAACTIGGGKGDTGYRIYTFQGKELYRKSLDRLLQFKWRPRLSVKLPDETVKMIRKNLKTTSAKFEEEDKLERGRATKEVSEKRKKIMADFVQIRNACTKKLAEEAELRAKLRGGIETIIIDNEDLVDETITVPLTTEKIKLPEITVPDE</sequence>
<dbReference type="GO" id="GO:0005852">
    <property type="term" value="C:eukaryotic translation initiation factor 3 complex"/>
    <property type="evidence" value="ECO:0007669"/>
    <property type="project" value="InterPro"/>
</dbReference>